<dbReference type="SUPFAM" id="SSF52833">
    <property type="entry name" value="Thioredoxin-like"/>
    <property type="match status" value="1"/>
</dbReference>
<dbReference type="Gene3D" id="3.40.30.10">
    <property type="entry name" value="Glutaredoxin"/>
    <property type="match status" value="1"/>
</dbReference>
<dbReference type="AlphaFoldDB" id="A0A1F6YWK3"/>
<dbReference type="PANTHER" id="PTHR34573:SF1">
    <property type="entry name" value="VITAMIN K EPOXIDE REDUCTASE DOMAIN-CONTAINING PROTEIN"/>
    <property type="match status" value="1"/>
</dbReference>
<comment type="caution">
    <text evidence="1">The sequence shown here is derived from an EMBL/GenBank/DDBJ whole genome shotgun (WGS) entry which is preliminary data.</text>
</comment>
<proteinExistence type="predicted"/>
<reference evidence="1 2" key="1">
    <citation type="journal article" date="2016" name="Nat. Commun.">
        <title>Thousands of microbial genomes shed light on interconnected biogeochemical processes in an aquifer system.</title>
        <authorList>
            <person name="Anantharaman K."/>
            <person name="Brown C.T."/>
            <person name="Hug L.A."/>
            <person name="Sharon I."/>
            <person name="Castelle C.J."/>
            <person name="Probst A.J."/>
            <person name="Thomas B.C."/>
            <person name="Singh A."/>
            <person name="Wilkins M.J."/>
            <person name="Karaoz U."/>
            <person name="Brodie E.L."/>
            <person name="Williams K.H."/>
            <person name="Hubbard S.S."/>
            <person name="Banfield J.F."/>
        </authorList>
    </citation>
    <scope>NUCLEOTIDE SEQUENCE [LARGE SCALE GENOMIC DNA]</scope>
</reference>
<dbReference type="Proteomes" id="UP000178975">
    <property type="component" value="Unassembled WGS sequence"/>
</dbReference>
<evidence type="ECO:0000313" key="1">
    <source>
        <dbReference type="EMBL" id="OGJ10650.1"/>
    </source>
</evidence>
<name>A0A1F6YWK3_9BACT</name>
<dbReference type="InterPro" id="IPR036249">
    <property type="entry name" value="Thioredoxin-like_sf"/>
</dbReference>
<organism evidence="1 2">
    <name type="scientific">Candidatus Nomurabacteria bacterium RIFOXYC2_FULL_36_19</name>
    <dbReference type="NCBI Taxonomy" id="1801806"/>
    <lineage>
        <taxon>Bacteria</taxon>
        <taxon>Candidatus Nomuraibacteriota</taxon>
    </lineage>
</organism>
<evidence type="ECO:0000313" key="2">
    <source>
        <dbReference type="Proteomes" id="UP000178975"/>
    </source>
</evidence>
<dbReference type="PANTHER" id="PTHR34573">
    <property type="entry name" value="VKC DOMAIN-CONTAINING PROTEIN"/>
    <property type="match status" value="1"/>
</dbReference>
<gene>
    <name evidence="1" type="ORF">A2456_01500</name>
</gene>
<dbReference type="EMBL" id="MFWE01000005">
    <property type="protein sequence ID" value="OGJ10650.1"/>
    <property type="molecule type" value="Genomic_DNA"/>
</dbReference>
<evidence type="ECO:0008006" key="3">
    <source>
        <dbReference type="Google" id="ProtNLM"/>
    </source>
</evidence>
<accession>A0A1F6YWK3</accession>
<sequence>MPIMSNNAKIFLSIVGLLVLGTIITAIVRSGAEPTGPGKYDEFATCLKDKGAVLYGAWWCPHCQKQKKLFGSSEKLLPYVECYIYPDVNNPIQACLDKKIESYPTWELADGTRLPVENSAGVTLETLAKVTSCVLPVLSQSR</sequence>
<protein>
    <recommendedName>
        <fullName evidence="3">Thioredoxin domain-containing protein</fullName>
    </recommendedName>
</protein>